<dbReference type="GeneID" id="36346326"/>
<dbReference type="EMBL" id="APAU02000241">
    <property type="protein sequence ID" value="EUB54527.1"/>
    <property type="molecule type" value="Genomic_DNA"/>
</dbReference>
<reference evidence="1 2" key="1">
    <citation type="journal article" date="2013" name="Nat. Genet.">
        <title>The genome of the hydatid tapeworm Echinococcus granulosus.</title>
        <authorList>
            <person name="Zheng H."/>
            <person name="Zhang W."/>
            <person name="Zhang L."/>
            <person name="Zhang Z."/>
            <person name="Li J."/>
            <person name="Lu G."/>
            <person name="Zhu Y."/>
            <person name="Wang Y."/>
            <person name="Huang Y."/>
            <person name="Liu J."/>
            <person name="Kang H."/>
            <person name="Chen J."/>
            <person name="Wang L."/>
            <person name="Chen A."/>
            <person name="Yu S."/>
            <person name="Gao Z."/>
            <person name="Jin L."/>
            <person name="Gu W."/>
            <person name="Wang Z."/>
            <person name="Zhao L."/>
            <person name="Shi B."/>
            <person name="Wen H."/>
            <person name="Lin R."/>
            <person name="Jones M.K."/>
            <person name="Brejova B."/>
            <person name="Vinar T."/>
            <person name="Zhao G."/>
            <person name="McManus D.P."/>
            <person name="Chen Z."/>
            <person name="Zhou Y."/>
            <person name="Wang S."/>
        </authorList>
    </citation>
    <scope>NUCLEOTIDE SEQUENCE [LARGE SCALE GENOMIC DNA]</scope>
</reference>
<gene>
    <name evidence="1" type="ORF">EGR_10611</name>
</gene>
<sequence length="51" mass="5732">MNNSPLLAIIALHIPAELTRLLYACAKHERSVEDDQQLLHVSTFGFNRGIN</sequence>
<protein>
    <submittedName>
        <fullName evidence="1">Uncharacterized protein</fullName>
    </submittedName>
</protein>
<keyword evidence="2" id="KW-1185">Reference proteome</keyword>
<dbReference type="Proteomes" id="UP000019149">
    <property type="component" value="Unassembled WGS sequence"/>
</dbReference>
<dbReference type="AlphaFoldDB" id="W6U808"/>
<accession>W6U808</accession>
<dbReference type="CTD" id="36346326"/>
<proteinExistence type="predicted"/>
<name>W6U808_ECHGR</name>
<evidence type="ECO:0000313" key="1">
    <source>
        <dbReference type="EMBL" id="EUB54527.1"/>
    </source>
</evidence>
<dbReference type="KEGG" id="egl:EGR_10611"/>
<organism evidence="1 2">
    <name type="scientific">Echinococcus granulosus</name>
    <name type="common">Hydatid tapeworm</name>
    <dbReference type="NCBI Taxonomy" id="6210"/>
    <lineage>
        <taxon>Eukaryota</taxon>
        <taxon>Metazoa</taxon>
        <taxon>Spiralia</taxon>
        <taxon>Lophotrochozoa</taxon>
        <taxon>Platyhelminthes</taxon>
        <taxon>Cestoda</taxon>
        <taxon>Eucestoda</taxon>
        <taxon>Cyclophyllidea</taxon>
        <taxon>Taeniidae</taxon>
        <taxon>Echinococcus</taxon>
        <taxon>Echinococcus granulosus group</taxon>
    </lineage>
</organism>
<evidence type="ECO:0000313" key="2">
    <source>
        <dbReference type="Proteomes" id="UP000019149"/>
    </source>
</evidence>
<comment type="caution">
    <text evidence="1">The sequence shown here is derived from an EMBL/GenBank/DDBJ whole genome shotgun (WGS) entry which is preliminary data.</text>
</comment>
<dbReference type="RefSeq" id="XP_024345723.1">
    <property type="nucleotide sequence ID" value="XM_024499860.1"/>
</dbReference>